<dbReference type="InterPro" id="IPR000436">
    <property type="entry name" value="Sushi_SCR_CCP_dom"/>
</dbReference>
<feature type="disulfide bond" evidence="4">
    <location>
        <begin position="205"/>
        <end position="248"/>
    </location>
</feature>
<evidence type="ECO:0000256" key="1">
    <source>
        <dbReference type="ARBA" id="ARBA00022729"/>
    </source>
</evidence>
<name>A0ABR0YD41_HUSHU</name>
<dbReference type="SMART" id="SM00032">
    <property type="entry name" value="CCP"/>
    <property type="match status" value="5"/>
</dbReference>
<proteinExistence type="predicted"/>
<evidence type="ECO:0000256" key="2">
    <source>
        <dbReference type="ARBA" id="ARBA00022737"/>
    </source>
</evidence>
<dbReference type="PANTHER" id="PTHR45656:SF4">
    <property type="entry name" value="PROTEIN CBR-CLEC-78"/>
    <property type="match status" value="1"/>
</dbReference>
<gene>
    <name evidence="7" type="ORF">HHUSO_G30780</name>
</gene>
<organism evidence="7 8">
    <name type="scientific">Huso huso</name>
    <name type="common">Beluga</name>
    <name type="synonym">Acipenser huso</name>
    <dbReference type="NCBI Taxonomy" id="61971"/>
    <lineage>
        <taxon>Eukaryota</taxon>
        <taxon>Metazoa</taxon>
        <taxon>Chordata</taxon>
        <taxon>Craniata</taxon>
        <taxon>Vertebrata</taxon>
        <taxon>Euteleostomi</taxon>
        <taxon>Actinopterygii</taxon>
        <taxon>Chondrostei</taxon>
        <taxon>Acipenseriformes</taxon>
        <taxon>Acipenseridae</taxon>
        <taxon>Huso</taxon>
    </lineage>
</organism>
<reference evidence="7 8" key="1">
    <citation type="submission" date="2021-05" db="EMBL/GenBank/DDBJ databases">
        <authorList>
            <person name="Zahm M."/>
            <person name="Klopp C."/>
            <person name="Cabau C."/>
            <person name="Kuhl H."/>
            <person name="Suciu R."/>
            <person name="Ciorpac M."/>
            <person name="Holostenco D."/>
            <person name="Gessner J."/>
            <person name="Wuertz S."/>
            <person name="Hohne C."/>
            <person name="Stock M."/>
            <person name="Gislard M."/>
            <person name="Lluch J."/>
            <person name="Milhes M."/>
            <person name="Lampietro C."/>
            <person name="Lopez Roques C."/>
            <person name="Donnadieu C."/>
            <person name="Du K."/>
            <person name="Schartl M."/>
            <person name="Guiguen Y."/>
        </authorList>
    </citation>
    <scope>NUCLEOTIDE SEQUENCE [LARGE SCALE GENOMIC DNA]</scope>
    <source>
        <strain evidence="7">Hh-F2</strain>
        <tissue evidence="7">Blood</tissue>
    </source>
</reference>
<protein>
    <submittedName>
        <fullName evidence="7">C4b-binding protein alpha chain-like isoform X1</fullName>
    </submittedName>
</protein>
<keyword evidence="4" id="KW-0768">Sushi</keyword>
<dbReference type="Pfam" id="PF00084">
    <property type="entry name" value="Sushi"/>
    <property type="match status" value="5"/>
</dbReference>
<evidence type="ECO:0000313" key="7">
    <source>
        <dbReference type="EMBL" id="KAK6470547.1"/>
    </source>
</evidence>
<dbReference type="EMBL" id="JAHFZB010000035">
    <property type="protein sequence ID" value="KAK6470547.1"/>
    <property type="molecule type" value="Genomic_DNA"/>
</dbReference>
<feature type="domain" description="Sushi" evidence="6">
    <location>
        <begin position="203"/>
        <end position="263"/>
    </location>
</feature>
<dbReference type="InterPro" id="IPR051277">
    <property type="entry name" value="SEZ6_CSMD_C4BPB_Regulators"/>
</dbReference>
<keyword evidence="3 4" id="KW-1015">Disulfide bond</keyword>
<dbReference type="Proteomes" id="UP001369086">
    <property type="component" value="Unassembled WGS sequence"/>
</dbReference>
<comment type="caution">
    <text evidence="4">Lacks conserved residue(s) required for the propagation of feature annotation.</text>
</comment>
<evidence type="ECO:0000256" key="4">
    <source>
        <dbReference type="PROSITE-ProRule" id="PRU00302"/>
    </source>
</evidence>
<keyword evidence="1 5" id="KW-0732">Signal</keyword>
<accession>A0ABR0YD41</accession>
<evidence type="ECO:0000259" key="6">
    <source>
        <dbReference type="PROSITE" id="PS50923"/>
    </source>
</evidence>
<dbReference type="PROSITE" id="PS50923">
    <property type="entry name" value="SUSHI"/>
    <property type="match status" value="5"/>
</dbReference>
<feature type="signal peptide" evidence="5">
    <location>
        <begin position="1"/>
        <end position="19"/>
    </location>
</feature>
<feature type="domain" description="Sushi" evidence="6">
    <location>
        <begin position="142"/>
        <end position="201"/>
    </location>
</feature>
<feature type="disulfide bond" evidence="4">
    <location>
        <begin position="54"/>
        <end position="81"/>
    </location>
</feature>
<dbReference type="CDD" id="cd00033">
    <property type="entry name" value="CCP"/>
    <property type="match status" value="5"/>
</dbReference>
<evidence type="ECO:0000256" key="3">
    <source>
        <dbReference type="ARBA" id="ARBA00023157"/>
    </source>
</evidence>
<keyword evidence="8" id="KW-1185">Reference proteome</keyword>
<evidence type="ECO:0000256" key="5">
    <source>
        <dbReference type="SAM" id="SignalP"/>
    </source>
</evidence>
<feature type="domain" description="Sushi" evidence="6">
    <location>
        <begin position="264"/>
        <end position="321"/>
    </location>
</feature>
<feature type="chain" id="PRO_5045753512" evidence="5">
    <location>
        <begin position="20"/>
        <end position="347"/>
    </location>
</feature>
<dbReference type="SUPFAM" id="SSF57535">
    <property type="entry name" value="Complement control module/SCR domain"/>
    <property type="match status" value="5"/>
</dbReference>
<dbReference type="PANTHER" id="PTHR45656">
    <property type="entry name" value="PROTEIN CBR-CLEC-78"/>
    <property type="match status" value="1"/>
</dbReference>
<evidence type="ECO:0000313" key="8">
    <source>
        <dbReference type="Proteomes" id="UP001369086"/>
    </source>
</evidence>
<dbReference type="InterPro" id="IPR035976">
    <property type="entry name" value="Sushi/SCR/CCP_sf"/>
</dbReference>
<dbReference type="Gene3D" id="2.10.70.10">
    <property type="entry name" value="Complement Module, domain 1"/>
    <property type="match status" value="5"/>
</dbReference>
<comment type="caution">
    <text evidence="7">The sequence shown here is derived from an EMBL/GenBank/DDBJ whole genome shotgun (WGS) entry which is preliminary data.</text>
</comment>
<feature type="domain" description="Sushi" evidence="6">
    <location>
        <begin position="84"/>
        <end position="141"/>
    </location>
</feature>
<keyword evidence="2" id="KW-0677">Repeat</keyword>
<feature type="domain" description="Sushi" evidence="6">
    <location>
        <begin position="19"/>
        <end position="83"/>
    </location>
</feature>
<sequence>MSKSAVLLVLVALTVNVNGECDYPPYYDHTILREEHQAHSPSEFIEGFKVAYYCQSGYVRTAGSASITCINKMWSALTLKCERKSCGFPGEILNGNFHSGGGHLFGDEVYAECNEGYQLVGRGTRRCYADGWDGQVPLCEIVKCPDPPEIEDGEIMNLPSGNVVYSTAILYRCKKGVLIGNKELVCTAQGNYSSKPPQCEEFPLCPNPILENGRKEAGFGPIYNYNDVVSFACNHGYILNGSSWFITCKENGKWFPFIPKCDIVNCPDPPEIEDGEILSHGRVVYNTAVRYKCIHGSLEGSDKLVCRADGTYDKEPPQCVKRTLLNRFKNYVKETVSKVIHWWNRHA</sequence>